<dbReference type="RefSeq" id="WP_135649167.1">
    <property type="nucleotide sequence ID" value="NZ_RQGF01000020.1"/>
</dbReference>
<evidence type="ECO:0000313" key="4">
    <source>
        <dbReference type="EMBL" id="TGL62078.1"/>
    </source>
</evidence>
<dbReference type="EMBL" id="RQGF01000020">
    <property type="protein sequence ID" value="TGL62078.1"/>
    <property type="molecule type" value="Genomic_DNA"/>
</dbReference>
<protein>
    <submittedName>
        <fullName evidence="4">LamG domain-containing protein</fullName>
    </submittedName>
</protein>
<sequence length="256" mass="27661">MPNVRLYLRILFLLAILSFQNCGTVLLLNAHQSTGEDHILESIIGNMTAGLIHYWPLNGDAKDKVGSLHLTAFGTIGPTLTLDRYGLPNSAFHYDGIDSWHSSDPGAGEPILTGTASFTFSAWVKGKFIPTQGGGIIMGQGDGLGFQLMNDVCLQVRVYTTNQGTGVVSNVSPCGVIVQDDAWYHITFTWDFPNNRANLYIGNDLVTSAVYNPNLPWTSGTPFTLGYGTIGGGSQVVTIDEVRIYNRIVSPADIGF</sequence>
<gene>
    <name evidence="4" type="ORF">EHQ64_09065</name>
</gene>
<evidence type="ECO:0000313" key="5">
    <source>
        <dbReference type="Proteomes" id="UP000297762"/>
    </source>
</evidence>
<dbReference type="Pfam" id="PF13385">
    <property type="entry name" value="Laminin_G_3"/>
    <property type="match status" value="1"/>
</dbReference>
<dbReference type="OrthoDB" id="324838at2"/>
<dbReference type="Gene3D" id="2.60.120.200">
    <property type="match status" value="1"/>
</dbReference>
<comment type="caution">
    <text evidence="4">The sequence shown here is derived from an EMBL/GenBank/DDBJ whole genome shotgun (WGS) entry which is preliminary data.</text>
</comment>
<keyword evidence="2" id="KW-1015">Disulfide bond</keyword>
<keyword evidence="1" id="KW-0732">Signal</keyword>
<dbReference type="SMART" id="SM00560">
    <property type="entry name" value="LamGL"/>
    <property type="match status" value="1"/>
</dbReference>
<keyword evidence="5" id="KW-1185">Reference proteome</keyword>
<dbReference type="Proteomes" id="UP000297762">
    <property type="component" value="Unassembled WGS sequence"/>
</dbReference>
<name>A0A4R9K721_9LEPT</name>
<organism evidence="4 5">
    <name type="scientific">Leptospira sarikeiensis</name>
    <dbReference type="NCBI Taxonomy" id="2484943"/>
    <lineage>
        <taxon>Bacteria</taxon>
        <taxon>Pseudomonadati</taxon>
        <taxon>Spirochaetota</taxon>
        <taxon>Spirochaetia</taxon>
        <taxon>Leptospirales</taxon>
        <taxon>Leptospiraceae</taxon>
        <taxon>Leptospira</taxon>
    </lineage>
</organism>
<dbReference type="AlphaFoldDB" id="A0A4R9K721"/>
<dbReference type="InterPro" id="IPR013320">
    <property type="entry name" value="ConA-like_dom_sf"/>
</dbReference>
<reference evidence="4" key="1">
    <citation type="journal article" date="2019" name="PLoS Negl. Trop. Dis.">
        <title>Revisiting the worldwide diversity of Leptospira species in the environment.</title>
        <authorList>
            <person name="Vincent A.T."/>
            <person name="Schiettekatte O."/>
            <person name="Bourhy P."/>
            <person name="Veyrier F.J."/>
            <person name="Picardeau M."/>
        </authorList>
    </citation>
    <scope>NUCLEOTIDE SEQUENCE [LARGE SCALE GENOMIC DNA]</scope>
    <source>
        <strain evidence="4">201702455</strain>
    </source>
</reference>
<evidence type="ECO:0000259" key="3">
    <source>
        <dbReference type="SMART" id="SM00560"/>
    </source>
</evidence>
<feature type="domain" description="LamG-like jellyroll fold" evidence="3">
    <location>
        <begin position="116"/>
        <end position="252"/>
    </location>
</feature>
<accession>A0A4R9K721</accession>
<dbReference type="SUPFAM" id="SSF49899">
    <property type="entry name" value="Concanavalin A-like lectins/glucanases"/>
    <property type="match status" value="1"/>
</dbReference>
<dbReference type="InterPro" id="IPR006558">
    <property type="entry name" value="LamG-like"/>
</dbReference>
<evidence type="ECO:0000256" key="2">
    <source>
        <dbReference type="ARBA" id="ARBA00023157"/>
    </source>
</evidence>
<proteinExistence type="predicted"/>
<evidence type="ECO:0000256" key="1">
    <source>
        <dbReference type="ARBA" id="ARBA00022729"/>
    </source>
</evidence>